<dbReference type="EMBL" id="JADJEV010000001">
    <property type="protein sequence ID" value="MBK6971942.1"/>
    <property type="molecule type" value="Genomic_DNA"/>
</dbReference>
<accession>A0A9D7E6A5</accession>
<dbReference type="SUPFAM" id="SSF53335">
    <property type="entry name" value="S-adenosyl-L-methionine-dependent methyltransferases"/>
    <property type="match status" value="1"/>
</dbReference>
<gene>
    <name evidence="1" type="primary">metW</name>
    <name evidence="1" type="ORF">IPH26_02875</name>
</gene>
<dbReference type="InterPro" id="IPR029063">
    <property type="entry name" value="SAM-dependent_MTases_sf"/>
</dbReference>
<dbReference type="Gene3D" id="3.40.50.150">
    <property type="entry name" value="Vaccinia Virus protein VP39"/>
    <property type="match status" value="1"/>
</dbReference>
<dbReference type="AlphaFoldDB" id="A0A9D7E6A5"/>
<protein>
    <submittedName>
        <fullName evidence="1">Methionine biosynthesis protein MetW</fullName>
    </submittedName>
</protein>
<dbReference type="Pfam" id="PF07021">
    <property type="entry name" value="MetW"/>
    <property type="match status" value="1"/>
</dbReference>
<dbReference type="InterPro" id="IPR010743">
    <property type="entry name" value="Methionine_synth_MetW"/>
</dbReference>
<dbReference type="NCBIfam" id="TIGR02081">
    <property type="entry name" value="metW"/>
    <property type="match status" value="1"/>
</dbReference>
<reference evidence="1" key="1">
    <citation type="submission" date="2020-10" db="EMBL/GenBank/DDBJ databases">
        <title>Connecting structure to function with the recovery of over 1000 high-quality activated sludge metagenome-assembled genomes encoding full-length rRNA genes using long-read sequencing.</title>
        <authorList>
            <person name="Singleton C.M."/>
            <person name="Petriglieri F."/>
            <person name="Kristensen J.M."/>
            <person name="Kirkegaard R.H."/>
            <person name="Michaelsen T.Y."/>
            <person name="Andersen M.H."/>
            <person name="Karst S.M."/>
            <person name="Dueholm M.S."/>
            <person name="Nielsen P.H."/>
            <person name="Albertsen M."/>
        </authorList>
    </citation>
    <scope>NUCLEOTIDE SEQUENCE</scope>
    <source>
        <strain evidence="1">Bjer_18-Q3-R1-45_BAT3C.347</strain>
    </source>
</reference>
<dbReference type="Proteomes" id="UP000807785">
    <property type="component" value="Unassembled WGS sequence"/>
</dbReference>
<sequence length="199" mass="22703">MMLAPDRLDYQVIASWVPQDARVLDLGCGDGELLAHLRETRGAVGYGVENDPERVLGCVRNGISVLQIDLEQGLYGFRDASFDVVVMSDALQALHRTEKVLREMLRVGAEAILSFPNFAYWKHRRAIMEGHMPVSDRLPYQWYDTPNVRFFTIVDFDALCEKLGLRVRERLVLDDQGRPVEEEPNFLGSFALYRLGRDS</sequence>
<organism evidence="1 2">
    <name type="scientific">Candidatus Methylophosphatis roskildensis</name>
    <dbReference type="NCBI Taxonomy" id="2899263"/>
    <lineage>
        <taxon>Bacteria</taxon>
        <taxon>Pseudomonadati</taxon>
        <taxon>Pseudomonadota</taxon>
        <taxon>Betaproteobacteria</taxon>
        <taxon>Nitrosomonadales</taxon>
        <taxon>Sterolibacteriaceae</taxon>
        <taxon>Candidatus Methylophosphatis</taxon>
    </lineage>
</organism>
<name>A0A9D7E6A5_9PROT</name>
<dbReference type="CDD" id="cd02440">
    <property type="entry name" value="AdoMet_MTases"/>
    <property type="match status" value="1"/>
</dbReference>
<evidence type="ECO:0000313" key="1">
    <source>
        <dbReference type="EMBL" id="MBK6971942.1"/>
    </source>
</evidence>
<proteinExistence type="predicted"/>
<comment type="caution">
    <text evidence="1">The sequence shown here is derived from an EMBL/GenBank/DDBJ whole genome shotgun (WGS) entry which is preliminary data.</text>
</comment>
<evidence type="ECO:0000313" key="2">
    <source>
        <dbReference type="Proteomes" id="UP000807785"/>
    </source>
</evidence>